<feature type="region of interest" description="Disordered" evidence="1">
    <location>
        <begin position="111"/>
        <end position="140"/>
    </location>
</feature>
<accession>A0A5C6S8Y4</accession>
<organism evidence="2 3">
    <name type="scientific">Paracoccus aurantiacus</name>
    <dbReference type="NCBI Taxonomy" id="2599412"/>
    <lineage>
        <taxon>Bacteria</taxon>
        <taxon>Pseudomonadati</taxon>
        <taxon>Pseudomonadota</taxon>
        <taxon>Alphaproteobacteria</taxon>
        <taxon>Rhodobacterales</taxon>
        <taxon>Paracoccaceae</taxon>
        <taxon>Paracoccus</taxon>
    </lineage>
</organism>
<dbReference type="OrthoDB" id="7857449at2"/>
<evidence type="ECO:0000256" key="1">
    <source>
        <dbReference type="SAM" id="MobiDB-lite"/>
    </source>
</evidence>
<gene>
    <name evidence="2" type="ORF">FQV27_03070</name>
</gene>
<name>A0A5C6S8Y4_9RHOB</name>
<dbReference type="RefSeq" id="WP_147096333.1">
    <property type="nucleotide sequence ID" value="NZ_JBHUFH010000002.1"/>
</dbReference>
<evidence type="ECO:0000313" key="3">
    <source>
        <dbReference type="Proteomes" id="UP000321562"/>
    </source>
</evidence>
<feature type="compositionally biased region" description="Acidic residues" evidence="1">
    <location>
        <begin position="115"/>
        <end position="140"/>
    </location>
</feature>
<sequence length="140" mass="16166">MQKHRGFPSRLPSTDYQFTIRRANSKGATKLAARERFRDRSPADRRADAGFLAALIDHFGEDEFERGNLDAGRLSWLLGREVLAVGKLDPTSYEQLFRIDMKKAEANFPEIFATDADESEQDDDWNDDWDDDESEDYENI</sequence>
<reference evidence="2 3" key="1">
    <citation type="submission" date="2019-08" db="EMBL/GenBank/DDBJ databases">
        <authorList>
            <person name="Ye J."/>
        </authorList>
    </citation>
    <scope>NUCLEOTIDE SEQUENCE [LARGE SCALE GENOMIC DNA]</scope>
    <source>
        <strain evidence="2 3">TK008</strain>
    </source>
</reference>
<dbReference type="EMBL" id="VOPL01000001">
    <property type="protein sequence ID" value="TXB70848.1"/>
    <property type="molecule type" value="Genomic_DNA"/>
</dbReference>
<evidence type="ECO:0000313" key="2">
    <source>
        <dbReference type="EMBL" id="TXB70848.1"/>
    </source>
</evidence>
<dbReference type="Proteomes" id="UP000321562">
    <property type="component" value="Unassembled WGS sequence"/>
</dbReference>
<dbReference type="AlphaFoldDB" id="A0A5C6S8Y4"/>
<proteinExistence type="predicted"/>
<comment type="caution">
    <text evidence="2">The sequence shown here is derived from an EMBL/GenBank/DDBJ whole genome shotgun (WGS) entry which is preliminary data.</text>
</comment>
<protein>
    <submittedName>
        <fullName evidence="2">Uncharacterized protein</fullName>
    </submittedName>
</protein>
<keyword evidence="3" id="KW-1185">Reference proteome</keyword>